<dbReference type="Gene3D" id="1.20.58.130">
    <property type="match status" value="1"/>
</dbReference>
<reference evidence="4" key="1">
    <citation type="submission" date="2016-10" db="EMBL/GenBank/DDBJ databases">
        <authorList>
            <person name="Varghese N."/>
            <person name="Submissions S."/>
        </authorList>
    </citation>
    <scope>NUCLEOTIDE SEQUENCE [LARGE SCALE GENOMIC DNA]</scope>
    <source>
        <strain evidence="4">DSM 45419</strain>
    </source>
</reference>
<feature type="compositionally biased region" description="Low complexity" evidence="1">
    <location>
        <begin position="374"/>
        <end position="403"/>
    </location>
</feature>
<feature type="transmembrane region" description="Helical" evidence="2">
    <location>
        <begin position="41"/>
        <end position="63"/>
    </location>
</feature>
<dbReference type="EMBL" id="FNHE01000006">
    <property type="protein sequence ID" value="SDM49078.1"/>
    <property type="molecule type" value="Genomic_DNA"/>
</dbReference>
<keyword evidence="2" id="KW-0472">Membrane</keyword>
<feature type="region of interest" description="Disordered" evidence="1">
    <location>
        <begin position="231"/>
        <end position="446"/>
    </location>
</feature>
<name>A0A1G9TNG6_9ACTN</name>
<evidence type="ECO:0000256" key="1">
    <source>
        <dbReference type="SAM" id="MobiDB-lite"/>
    </source>
</evidence>
<accession>A0A1G9TNG6</accession>
<proteinExistence type="predicted"/>
<sequence length="446" mass="47656">MRSVVRSLRTVTLIIMRRDRGDVPARRHGHRGRSAGPASPVLRTAGLAGGSCLAVAATVVVLLTDDPRLLRLAVVGAAWAFVLAALVRSRPAADASSPARGQPAAAERADLERAAAEREAELRSAHDRELERAVAARREHELRVEDDLRCTTEQSMRAELEALRVELATLGELRREMAQVAELRRDLAGLRTALAGLDPAALAELRTDVGRLRTELRGQLSGEMLVERVMLRTPSTRPAPEPGAPRTVEADSRTSPAPELTAARPAVRADEPPAGTHQPDEVRAEPRRAPAPPPRRRAGRSAGRCWPRLRRPDPRPGRAGAAPTPRPPPLRSCRTRRSSPSARSPSGSARRSPGRPCPWQGNPPRPARTPVGGSPSCRPRAASPRRPAVTAGAVTGRTARATTSWRGCSAAAEPSAGWSQDGPRDSAPPSSTSVWPVTQPAPSPSR</sequence>
<protein>
    <submittedName>
        <fullName evidence="3">Uncharacterized protein</fullName>
    </submittedName>
</protein>
<evidence type="ECO:0000313" key="3">
    <source>
        <dbReference type="EMBL" id="SDM49078.1"/>
    </source>
</evidence>
<dbReference type="PRINTS" id="PR01217">
    <property type="entry name" value="PRICHEXTENSN"/>
</dbReference>
<dbReference type="Proteomes" id="UP000198680">
    <property type="component" value="Unassembled WGS sequence"/>
</dbReference>
<evidence type="ECO:0000256" key="2">
    <source>
        <dbReference type="SAM" id="Phobius"/>
    </source>
</evidence>
<feature type="compositionally biased region" description="Low complexity" evidence="1">
    <location>
        <begin position="338"/>
        <end position="351"/>
    </location>
</feature>
<dbReference type="AlphaFoldDB" id="A0A1G9TNG6"/>
<feature type="transmembrane region" description="Helical" evidence="2">
    <location>
        <begin position="69"/>
        <end position="87"/>
    </location>
</feature>
<organism evidence="3 4">
    <name type="scientific">Geodermatophilus siccatus</name>
    <dbReference type="NCBI Taxonomy" id="1137991"/>
    <lineage>
        <taxon>Bacteria</taxon>
        <taxon>Bacillati</taxon>
        <taxon>Actinomycetota</taxon>
        <taxon>Actinomycetes</taxon>
        <taxon>Geodermatophilales</taxon>
        <taxon>Geodermatophilaceae</taxon>
        <taxon>Geodermatophilus</taxon>
    </lineage>
</organism>
<gene>
    <name evidence="3" type="ORF">SAMN05660642_02574</name>
</gene>
<keyword evidence="2" id="KW-1133">Transmembrane helix</keyword>
<dbReference type="STRING" id="1137991.SAMN05660642_02574"/>
<feature type="compositionally biased region" description="Basic and acidic residues" evidence="1">
    <location>
        <begin position="278"/>
        <end position="288"/>
    </location>
</feature>
<evidence type="ECO:0000313" key="4">
    <source>
        <dbReference type="Proteomes" id="UP000198680"/>
    </source>
</evidence>
<feature type="compositionally biased region" description="Low complexity" evidence="1">
    <location>
        <begin position="92"/>
        <end position="106"/>
    </location>
</feature>
<feature type="region of interest" description="Disordered" evidence="1">
    <location>
        <begin position="92"/>
        <end position="113"/>
    </location>
</feature>
<keyword evidence="2" id="KW-0812">Transmembrane</keyword>
<keyword evidence="4" id="KW-1185">Reference proteome</keyword>